<sequence>MSMELSFLNEFKEAILEHFVLNGKNKHAFSYYPKHDVLMNNLSETFNNQILIARDKPIITMFEWIRTYLMGRFVALNEKLSKYPGNVMPKPRKRLDKKVELSCN</sequence>
<evidence type="ECO:0000313" key="2">
    <source>
        <dbReference type="Proteomes" id="UP000075243"/>
    </source>
</evidence>
<reference evidence="1 2" key="1">
    <citation type="journal article" date="2012" name="Nat. Biotechnol.">
        <title>Draft genome sequence of pigeonpea (Cajanus cajan), an orphan legume crop of resource-poor farmers.</title>
        <authorList>
            <person name="Varshney R.K."/>
            <person name="Chen W."/>
            <person name="Li Y."/>
            <person name="Bharti A.K."/>
            <person name="Saxena R.K."/>
            <person name="Schlueter J.A."/>
            <person name="Donoghue M.T."/>
            <person name="Azam S."/>
            <person name="Fan G."/>
            <person name="Whaley A.M."/>
            <person name="Farmer A.D."/>
            <person name="Sheridan J."/>
            <person name="Iwata A."/>
            <person name="Tuteja R."/>
            <person name="Penmetsa R.V."/>
            <person name="Wu W."/>
            <person name="Upadhyaya H.D."/>
            <person name="Yang S.P."/>
            <person name="Shah T."/>
            <person name="Saxena K.B."/>
            <person name="Michael T."/>
            <person name="McCombie W.R."/>
            <person name="Yang B."/>
            <person name="Zhang G."/>
            <person name="Yang H."/>
            <person name="Wang J."/>
            <person name="Spillane C."/>
            <person name="Cook D.R."/>
            <person name="May G.D."/>
            <person name="Xu X."/>
            <person name="Jackson S.A."/>
        </authorList>
    </citation>
    <scope>NUCLEOTIDE SEQUENCE [LARGE SCALE GENOMIC DNA]</scope>
    <source>
        <strain evidence="2">cv. Asha</strain>
    </source>
</reference>
<gene>
    <name evidence="1" type="ORF">KK1_015541</name>
</gene>
<dbReference type="EMBL" id="CM003612">
    <property type="protein sequence ID" value="KYP60093.1"/>
    <property type="molecule type" value="Genomic_DNA"/>
</dbReference>
<evidence type="ECO:0000313" key="1">
    <source>
        <dbReference type="EMBL" id="KYP60093.1"/>
    </source>
</evidence>
<dbReference type="Proteomes" id="UP000075243">
    <property type="component" value="Chromosome 10"/>
</dbReference>
<accession>A0A151SZ49</accession>
<keyword evidence="2" id="KW-1185">Reference proteome</keyword>
<name>A0A151SZ49_CAJCA</name>
<organism evidence="1 2">
    <name type="scientific">Cajanus cajan</name>
    <name type="common">Pigeon pea</name>
    <name type="synonym">Cajanus indicus</name>
    <dbReference type="NCBI Taxonomy" id="3821"/>
    <lineage>
        <taxon>Eukaryota</taxon>
        <taxon>Viridiplantae</taxon>
        <taxon>Streptophyta</taxon>
        <taxon>Embryophyta</taxon>
        <taxon>Tracheophyta</taxon>
        <taxon>Spermatophyta</taxon>
        <taxon>Magnoliopsida</taxon>
        <taxon>eudicotyledons</taxon>
        <taxon>Gunneridae</taxon>
        <taxon>Pentapetalae</taxon>
        <taxon>rosids</taxon>
        <taxon>fabids</taxon>
        <taxon>Fabales</taxon>
        <taxon>Fabaceae</taxon>
        <taxon>Papilionoideae</taxon>
        <taxon>50 kb inversion clade</taxon>
        <taxon>NPAAA clade</taxon>
        <taxon>indigoferoid/millettioid clade</taxon>
        <taxon>Phaseoleae</taxon>
        <taxon>Cajanus</taxon>
    </lineage>
</organism>
<dbReference type="AlphaFoldDB" id="A0A151SZ49"/>
<protein>
    <submittedName>
        <fullName evidence="1">Uncharacterized protein</fullName>
    </submittedName>
</protein>
<dbReference type="Gramene" id="C.cajan_15103.t">
    <property type="protein sequence ID" value="C.cajan_15103.t"/>
    <property type="gene ID" value="C.cajan_15103"/>
</dbReference>
<proteinExistence type="predicted"/>